<evidence type="ECO:0000313" key="3">
    <source>
        <dbReference type="Proteomes" id="UP000253226"/>
    </source>
</evidence>
<dbReference type="Gene3D" id="3.40.190.10">
    <property type="entry name" value="Periplasmic binding protein-like II"/>
    <property type="match status" value="2"/>
</dbReference>
<name>A0A367W7T0_9PROT</name>
<dbReference type="OrthoDB" id="5296159at2"/>
<comment type="caution">
    <text evidence="2">The sequence shown here is derived from an EMBL/GenBank/DDBJ whole genome shotgun (WGS) entry which is preliminary data.</text>
</comment>
<evidence type="ECO:0000313" key="2">
    <source>
        <dbReference type="EMBL" id="RCK37437.1"/>
    </source>
</evidence>
<evidence type="ECO:0008006" key="4">
    <source>
        <dbReference type="Google" id="ProtNLM"/>
    </source>
</evidence>
<organism evidence="2 3">
    <name type="scientific">Thalassospira profundimaris</name>
    <dbReference type="NCBI Taxonomy" id="502049"/>
    <lineage>
        <taxon>Bacteria</taxon>
        <taxon>Pseudomonadati</taxon>
        <taxon>Pseudomonadota</taxon>
        <taxon>Alphaproteobacteria</taxon>
        <taxon>Rhodospirillales</taxon>
        <taxon>Thalassospiraceae</taxon>
        <taxon>Thalassospira</taxon>
    </lineage>
</organism>
<dbReference type="AlphaFoldDB" id="A0A367W7T0"/>
<dbReference type="EMBL" id="JPWF01000005">
    <property type="protein sequence ID" value="RCK37437.1"/>
    <property type="molecule type" value="Genomic_DNA"/>
</dbReference>
<feature type="signal peptide" evidence="1">
    <location>
        <begin position="1"/>
        <end position="25"/>
    </location>
</feature>
<dbReference type="RefSeq" id="WP_114101978.1">
    <property type="nucleotide sequence ID" value="NZ_JPWF01000005.1"/>
</dbReference>
<keyword evidence="1" id="KW-0732">Signal</keyword>
<feature type="chain" id="PRO_5016636158" description="Solute-binding protein family 3/N-terminal domain-containing protein" evidence="1">
    <location>
        <begin position="26"/>
        <end position="222"/>
    </location>
</feature>
<evidence type="ECO:0000256" key="1">
    <source>
        <dbReference type="SAM" id="SignalP"/>
    </source>
</evidence>
<proteinExistence type="predicted"/>
<accession>A0A367W7T0</accession>
<protein>
    <recommendedName>
        <fullName evidence="4">Solute-binding protein family 3/N-terminal domain-containing protein</fullName>
    </recommendedName>
</protein>
<sequence>MLKRIWVYSASLVVTLLLGNAPAMAEIWKVASLNWPPYTDARMTNEGNLVQKLRTLLQPHRIELQVEFYPWKRAIVLAEQPDFIGYFPAWLSEINEGYVASPPVDYSELAAVTVPGKRVEFHGLDDLFSNHTVGIVSAYQYPPFIERVAENHPDNVTEAVSEVLLLKMLNAERFEVAISDPTVMMYLSEKYAMPPVEVSKSLGLAPLLLRFATNPITVNASA</sequence>
<dbReference type="SUPFAM" id="SSF53850">
    <property type="entry name" value="Periplasmic binding protein-like II"/>
    <property type="match status" value="1"/>
</dbReference>
<gene>
    <name evidence="2" type="ORF">TH19_09200</name>
</gene>
<reference evidence="2 3" key="1">
    <citation type="submission" date="2014-07" db="EMBL/GenBank/DDBJ databases">
        <title>Draft genome sequence of Thalassospira profundimaris 35.</title>
        <authorList>
            <person name="Lai Q."/>
            <person name="Shao Z."/>
        </authorList>
    </citation>
    <scope>NUCLEOTIDE SEQUENCE [LARGE SCALE GENOMIC DNA]</scope>
    <source>
        <strain evidence="2 3">35</strain>
    </source>
</reference>
<dbReference type="Proteomes" id="UP000253226">
    <property type="component" value="Unassembled WGS sequence"/>
</dbReference>